<dbReference type="RefSeq" id="WP_002849794.1">
    <property type="nucleotide sequence ID" value="NZ_ADKM02000080.1"/>
</dbReference>
<evidence type="ECO:0000256" key="2">
    <source>
        <dbReference type="SAM" id="Phobius"/>
    </source>
</evidence>
<comment type="caution">
    <text evidence="3">The sequence shown here is derived from an EMBL/GenBank/DDBJ whole genome shotgun (WGS) entry which is preliminary data.</text>
</comment>
<protein>
    <submittedName>
        <fullName evidence="3">Conserved domain protein</fullName>
    </submittedName>
</protein>
<keyword evidence="2" id="KW-0472">Membrane</keyword>
<dbReference type="EMBL" id="ADKM02000080">
    <property type="protein sequence ID" value="EGC03069.1"/>
    <property type="molecule type" value="Genomic_DNA"/>
</dbReference>
<evidence type="ECO:0000313" key="4">
    <source>
        <dbReference type="Proteomes" id="UP000004259"/>
    </source>
</evidence>
<reference evidence="3 4" key="1">
    <citation type="submission" date="2011-02" db="EMBL/GenBank/DDBJ databases">
        <authorList>
            <person name="Nelson K.E."/>
            <person name="Sutton G."/>
            <person name="Torralba M."/>
            <person name="Durkin S."/>
            <person name="Harkins D."/>
            <person name="Montgomery R."/>
            <person name="Ziemer C."/>
            <person name="Klaassens E."/>
            <person name="Ocuiv P."/>
            <person name="Morrison M."/>
        </authorList>
    </citation>
    <scope>NUCLEOTIDE SEQUENCE [LARGE SCALE GENOMIC DNA]</scope>
    <source>
        <strain evidence="3 4">8</strain>
    </source>
</reference>
<keyword evidence="4" id="KW-1185">Reference proteome</keyword>
<sequence length="240" mass="26778">MKYILKGSSFILNIVLKVGGAGAALWGIYQYFIGGSSDGLTACVIGAAAFIISFIKIKLENGDEVLWIAHLLFSFTRFVIVGLIVYGLYILWGEGIASNIGTGWSVGITIAAVLLALFLFSGGTDAKEPETPQRGAVKQPSTLGLLGRAAFATFLDDAFSPPDTSINMSSYEPHYDNSAQIRQQQLDAENARKKQMAEEDERRRKESERQYYDYRYRKAKQSDPDEYYIKTRQFKHWSGN</sequence>
<accession>E9SCE3</accession>
<feature type="transmembrane region" description="Helical" evidence="2">
    <location>
        <begin position="39"/>
        <end position="55"/>
    </location>
</feature>
<evidence type="ECO:0000313" key="3">
    <source>
        <dbReference type="EMBL" id="EGC03069.1"/>
    </source>
</evidence>
<keyword evidence="2" id="KW-1133">Transmembrane helix</keyword>
<proteinExistence type="predicted"/>
<name>E9SCE3_RUMAL</name>
<feature type="transmembrane region" description="Helical" evidence="2">
    <location>
        <begin position="12"/>
        <end position="33"/>
    </location>
</feature>
<keyword evidence="2" id="KW-0812">Transmembrane</keyword>
<evidence type="ECO:0000256" key="1">
    <source>
        <dbReference type="SAM" id="Coils"/>
    </source>
</evidence>
<feature type="transmembrane region" description="Helical" evidence="2">
    <location>
        <begin position="104"/>
        <end position="124"/>
    </location>
</feature>
<gene>
    <name evidence="3" type="ORF">CUS_5856</name>
</gene>
<feature type="transmembrane region" description="Helical" evidence="2">
    <location>
        <begin position="67"/>
        <end position="92"/>
    </location>
</feature>
<feature type="coiled-coil region" evidence="1">
    <location>
        <begin position="181"/>
        <end position="210"/>
    </location>
</feature>
<organism evidence="3 4">
    <name type="scientific">Ruminococcus albus 8</name>
    <dbReference type="NCBI Taxonomy" id="246199"/>
    <lineage>
        <taxon>Bacteria</taxon>
        <taxon>Bacillati</taxon>
        <taxon>Bacillota</taxon>
        <taxon>Clostridia</taxon>
        <taxon>Eubacteriales</taxon>
        <taxon>Oscillospiraceae</taxon>
        <taxon>Ruminococcus</taxon>
    </lineage>
</organism>
<dbReference type="Proteomes" id="UP000004259">
    <property type="component" value="Unassembled WGS sequence"/>
</dbReference>
<dbReference type="AlphaFoldDB" id="E9SCE3"/>
<keyword evidence="1" id="KW-0175">Coiled coil</keyword>